<sequence>MWKLSWTTISSLFVVWTFPIVNSEVYAENDIQWTTAWVNITYKDPHTGQVVSEKHESGRYGSQLIQNAKGWVVPTKPKYGCAPLQNDFTKVSQPWIALISRGNCTFTDKFTNAIAHNASAVVIYNSGDELLTMSYQGFQESRAKRKQCGCLSKRRGPAVLEIPKIRFRADFFIRSVDAETYIDAECCAVCIDPYKSGEVIRVLPCKHLFHKACVDQWLVEHRTCPMCKLNILKALGHDNQDSQESLAIQVEVVTPGGSTNGNETEEESLGNDDQGVVFEQNNTQSEEPCQNAEAATTENLVCVWVPEEGFNHKICSTPNADGDNI</sequence>
<protein>
    <submittedName>
        <fullName evidence="12">RING finger protein 150-like</fullName>
    </submittedName>
</protein>
<evidence type="ECO:0000313" key="11">
    <source>
        <dbReference type="Proteomes" id="UP000694865"/>
    </source>
</evidence>
<keyword evidence="11" id="KW-1185">Reference proteome</keyword>
<dbReference type="PANTHER" id="PTHR46539">
    <property type="entry name" value="E3 UBIQUITIN-PROTEIN LIGASE ATL42"/>
    <property type="match status" value="1"/>
</dbReference>
<dbReference type="PROSITE" id="PS50089">
    <property type="entry name" value="ZF_RING_2"/>
    <property type="match status" value="1"/>
</dbReference>
<keyword evidence="2" id="KW-0812">Transmembrane</keyword>
<keyword evidence="3" id="KW-0479">Metal-binding</keyword>
<proteinExistence type="predicted"/>
<dbReference type="Gene3D" id="3.30.40.10">
    <property type="entry name" value="Zinc/RING finger domain, C3HC4 (zinc finger)"/>
    <property type="match status" value="1"/>
</dbReference>
<organism evidence="11 12">
    <name type="scientific">Saccoglossus kowalevskii</name>
    <name type="common">Acorn worm</name>
    <dbReference type="NCBI Taxonomy" id="10224"/>
    <lineage>
        <taxon>Eukaryota</taxon>
        <taxon>Metazoa</taxon>
        <taxon>Hemichordata</taxon>
        <taxon>Enteropneusta</taxon>
        <taxon>Harrimaniidae</taxon>
        <taxon>Saccoglossus</taxon>
    </lineage>
</organism>
<reference evidence="12" key="1">
    <citation type="submission" date="2025-08" db="UniProtKB">
        <authorList>
            <consortium name="RefSeq"/>
        </authorList>
    </citation>
    <scope>IDENTIFICATION</scope>
    <source>
        <tissue evidence="12">Testes</tissue>
    </source>
</reference>
<dbReference type="Pfam" id="PF02225">
    <property type="entry name" value="PA"/>
    <property type="match status" value="1"/>
</dbReference>
<evidence type="ECO:0000256" key="4">
    <source>
        <dbReference type="ARBA" id="ARBA00022771"/>
    </source>
</evidence>
<dbReference type="RefSeq" id="XP_006820823.1">
    <property type="nucleotide sequence ID" value="XM_006820760.1"/>
</dbReference>
<dbReference type="PANTHER" id="PTHR46539:SF23">
    <property type="entry name" value="RING-TYPE DOMAIN-CONTAINING PROTEIN"/>
    <property type="match status" value="1"/>
</dbReference>
<evidence type="ECO:0000313" key="12">
    <source>
        <dbReference type="RefSeq" id="XP_006820823.1"/>
    </source>
</evidence>
<dbReference type="Proteomes" id="UP000694865">
    <property type="component" value="Unplaced"/>
</dbReference>
<feature type="signal peptide" evidence="9">
    <location>
        <begin position="1"/>
        <end position="27"/>
    </location>
</feature>
<evidence type="ECO:0000256" key="5">
    <source>
        <dbReference type="ARBA" id="ARBA00022833"/>
    </source>
</evidence>
<keyword evidence="9" id="KW-0732">Signal</keyword>
<evidence type="ECO:0000256" key="2">
    <source>
        <dbReference type="ARBA" id="ARBA00022692"/>
    </source>
</evidence>
<feature type="domain" description="RING-type" evidence="10">
    <location>
        <begin position="187"/>
        <end position="228"/>
    </location>
</feature>
<evidence type="ECO:0000256" key="8">
    <source>
        <dbReference type="PROSITE-ProRule" id="PRU00175"/>
    </source>
</evidence>
<gene>
    <name evidence="12" type="primary">LOC100368686</name>
</gene>
<comment type="subcellular location">
    <subcellularLocation>
        <location evidence="1">Membrane</location>
        <topology evidence="1">Single-pass membrane protein</topology>
    </subcellularLocation>
</comment>
<evidence type="ECO:0000256" key="9">
    <source>
        <dbReference type="SAM" id="SignalP"/>
    </source>
</evidence>
<dbReference type="SUPFAM" id="SSF52025">
    <property type="entry name" value="PA domain"/>
    <property type="match status" value="1"/>
</dbReference>
<evidence type="ECO:0000256" key="6">
    <source>
        <dbReference type="ARBA" id="ARBA00022989"/>
    </source>
</evidence>
<evidence type="ECO:0000256" key="7">
    <source>
        <dbReference type="ARBA" id="ARBA00023136"/>
    </source>
</evidence>
<keyword evidence="5" id="KW-0862">Zinc</keyword>
<dbReference type="InterPro" id="IPR003137">
    <property type="entry name" value="PA_domain"/>
</dbReference>
<evidence type="ECO:0000259" key="10">
    <source>
        <dbReference type="PROSITE" id="PS50089"/>
    </source>
</evidence>
<feature type="chain" id="PRO_5047242456" evidence="9">
    <location>
        <begin position="28"/>
        <end position="325"/>
    </location>
</feature>
<dbReference type="InterPro" id="IPR013083">
    <property type="entry name" value="Znf_RING/FYVE/PHD"/>
</dbReference>
<dbReference type="InterPro" id="IPR046450">
    <property type="entry name" value="PA_dom_sf"/>
</dbReference>
<dbReference type="CDD" id="cd16668">
    <property type="entry name" value="RING-H2_RNF130-like"/>
    <property type="match status" value="1"/>
</dbReference>
<dbReference type="Pfam" id="PF13639">
    <property type="entry name" value="zf-RING_2"/>
    <property type="match status" value="1"/>
</dbReference>
<dbReference type="SMART" id="SM00184">
    <property type="entry name" value="RING"/>
    <property type="match status" value="1"/>
</dbReference>
<evidence type="ECO:0000256" key="1">
    <source>
        <dbReference type="ARBA" id="ARBA00004167"/>
    </source>
</evidence>
<dbReference type="Gene3D" id="3.50.30.30">
    <property type="match status" value="1"/>
</dbReference>
<keyword evidence="6" id="KW-1133">Transmembrane helix</keyword>
<name>A0ABM0MLD2_SACKO</name>
<evidence type="ECO:0000256" key="3">
    <source>
        <dbReference type="ARBA" id="ARBA00022723"/>
    </source>
</evidence>
<accession>A0ABM0MLD2</accession>
<dbReference type="GeneID" id="100368686"/>
<dbReference type="InterPro" id="IPR001841">
    <property type="entry name" value="Znf_RING"/>
</dbReference>
<dbReference type="SUPFAM" id="SSF57850">
    <property type="entry name" value="RING/U-box"/>
    <property type="match status" value="1"/>
</dbReference>
<keyword evidence="4 8" id="KW-0863">Zinc-finger</keyword>
<keyword evidence="7" id="KW-0472">Membrane</keyword>